<comment type="similarity">
    <text evidence="4">Belongs to the DPH3 family.</text>
</comment>
<dbReference type="PROSITE" id="PS51074">
    <property type="entry name" value="DPH_MB"/>
    <property type="match status" value="1"/>
</dbReference>
<comment type="pathway">
    <text evidence="1">Protein modification; peptidyl-diphthamide biosynthesis.</text>
</comment>
<dbReference type="AlphaFoldDB" id="A0AAX4P466"/>
<comment type="catalytic activity">
    <reaction evidence="7">
        <text>2 [3Fe-4S](0)-[protein] + 2 Fe(2+)-[Dph3] + NADH = 2 [4Fe-4S](1+)-[protein] + 2 [Dph3] + NAD(+) + H(+)</text>
        <dbReference type="Rhea" id="RHEA:71239"/>
        <dbReference type="Rhea" id="RHEA-COMP:17997"/>
        <dbReference type="Rhea" id="RHEA-COMP:17998"/>
        <dbReference type="Rhea" id="RHEA-COMP:18001"/>
        <dbReference type="Rhea" id="RHEA-COMP:18002"/>
        <dbReference type="ChEBI" id="CHEBI:15378"/>
        <dbReference type="ChEBI" id="CHEBI:29033"/>
        <dbReference type="ChEBI" id="CHEBI:33723"/>
        <dbReference type="ChEBI" id="CHEBI:47402"/>
        <dbReference type="ChEBI" id="CHEBI:57540"/>
        <dbReference type="ChEBI" id="CHEBI:57945"/>
        <dbReference type="ChEBI" id="CHEBI:83228"/>
    </reaction>
</comment>
<dbReference type="GO" id="GO:0046872">
    <property type="term" value="F:metal ion binding"/>
    <property type="evidence" value="ECO:0007669"/>
    <property type="project" value="UniProtKB-KW"/>
</dbReference>
<gene>
    <name evidence="10" type="ORF">HKI87_03g23770</name>
</gene>
<evidence type="ECO:0000256" key="6">
    <source>
        <dbReference type="ARBA" id="ARBA00041070"/>
    </source>
</evidence>
<evidence type="ECO:0000256" key="7">
    <source>
        <dbReference type="ARBA" id="ARBA00048125"/>
    </source>
</evidence>
<evidence type="ECO:0000256" key="3">
    <source>
        <dbReference type="ARBA" id="ARBA00023004"/>
    </source>
</evidence>
<organism evidence="10 11">
    <name type="scientific">Chloropicon roscoffensis</name>
    <dbReference type="NCBI Taxonomy" id="1461544"/>
    <lineage>
        <taxon>Eukaryota</taxon>
        <taxon>Viridiplantae</taxon>
        <taxon>Chlorophyta</taxon>
        <taxon>Chloropicophyceae</taxon>
        <taxon>Chloropicales</taxon>
        <taxon>Chloropicaceae</taxon>
        <taxon>Chloropicon</taxon>
    </lineage>
</organism>
<feature type="region of interest" description="Disordered" evidence="8">
    <location>
        <begin position="69"/>
        <end position="90"/>
    </location>
</feature>
<dbReference type="InterPro" id="IPR044248">
    <property type="entry name" value="DPH3/4-like"/>
</dbReference>
<reference evidence="10 11" key="1">
    <citation type="submission" date="2024-03" db="EMBL/GenBank/DDBJ databases">
        <title>Complete genome sequence of the green alga Chloropicon roscoffensis RCC1871.</title>
        <authorList>
            <person name="Lemieux C."/>
            <person name="Pombert J.-F."/>
            <person name="Otis C."/>
            <person name="Turmel M."/>
        </authorList>
    </citation>
    <scope>NUCLEOTIDE SEQUENCE [LARGE SCALE GENOMIC DNA]</scope>
    <source>
        <strain evidence="10 11">RCC1871</strain>
    </source>
</reference>
<dbReference type="PANTHER" id="PTHR21454:SF31">
    <property type="entry name" value="DIPHTHAMIDE BIOSYNTHESIS PROTEIN 3"/>
    <property type="match status" value="1"/>
</dbReference>
<accession>A0AAX4P466</accession>
<dbReference type="EMBL" id="CP151503">
    <property type="protein sequence ID" value="WZN60843.1"/>
    <property type="molecule type" value="Genomic_DNA"/>
</dbReference>
<dbReference type="InterPro" id="IPR036671">
    <property type="entry name" value="DPH_MB_sf"/>
</dbReference>
<comment type="catalytic activity">
    <reaction evidence="5">
        <text>[3Fe-4S](1+)-[protein] + Fe(2+)-[Dph3] = [3Fe-4S](0)-[protein] + Fe(3+)-[Dph3]</text>
        <dbReference type="Rhea" id="RHEA:71235"/>
        <dbReference type="Rhea" id="RHEA-COMP:17996"/>
        <dbReference type="Rhea" id="RHEA-COMP:17997"/>
        <dbReference type="Rhea" id="RHEA-COMP:18002"/>
        <dbReference type="Rhea" id="RHEA-COMP:18003"/>
        <dbReference type="ChEBI" id="CHEBI:29033"/>
        <dbReference type="ChEBI" id="CHEBI:29034"/>
        <dbReference type="ChEBI" id="CHEBI:33751"/>
        <dbReference type="ChEBI" id="CHEBI:47402"/>
        <dbReference type="ChEBI" id="CHEBI:83228"/>
    </reaction>
</comment>
<evidence type="ECO:0000256" key="8">
    <source>
        <dbReference type="SAM" id="MobiDB-lite"/>
    </source>
</evidence>
<name>A0AAX4P466_9CHLO</name>
<evidence type="ECO:0000256" key="2">
    <source>
        <dbReference type="ARBA" id="ARBA00022723"/>
    </source>
</evidence>
<keyword evidence="3" id="KW-0408">Iron</keyword>
<evidence type="ECO:0000256" key="1">
    <source>
        <dbReference type="ARBA" id="ARBA00005156"/>
    </source>
</evidence>
<dbReference type="PANTHER" id="PTHR21454">
    <property type="entry name" value="DPH3 HOMOLOG-RELATED"/>
    <property type="match status" value="1"/>
</dbReference>
<evidence type="ECO:0000313" key="11">
    <source>
        <dbReference type="Proteomes" id="UP001472866"/>
    </source>
</evidence>
<feature type="domain" description="DPH-type MB" evidence="9">
    <location>
        <begin position="2"/>
        <end position="58"/>
    </location>
</feature>
<dbReference type="FunFam" id="3.10.660.10:FF:000001">
    <property type="entry name" value="Diphthamide biosynthesis 3"/>
    <property type="match status" value="1"/>
</dbReference>
<dbReference type="Gene3D" id="3.10.660.10">
    <property type="entry name" value="DPH Zinc finger"/>
    <property type="match status" value="1"/>
</dbReference>
<dbReference type="Pfam" id="PF05207">
    <property type="entry name" value="Zn_ribbon_CSL"/>
    <property type="match status" value="1"/>
</dbReference>
<keyword evidence="2" id="KW-0479">Metal-binding</keyword>
<sequence>MAYEEVNLDDMKWDLELEAFTYECPCGDLFQITMDELEDGEEIANCPSCSLIVLVEYGDEELMRAKVRSLTGEGGPDDSMPPAGAKAIAT</sequence>
<evidence type="ECO:0000256" key="5">
    <source>
        <dbReference type="ARBA" id="ARBA00036267"/>
    </source>
</evidence>
<protein>
    <recommendedName>
        <fullName evidence="6">Diphthamide biosynthesis protein 3</fullName>
    </recommendedName>
</protein>
<dbReference type="SUPFAM" id="SSF144217">
    <property type="entry name" value="CSL zinc finger"/>
    <property type="match status" value="1"/>
</dbReference>
<keyword evidence="11" id="KW-1185">Reference proteome</keyword>
<dbReference type="GO" id="GO:0017183">
    <property type="term" value="P:protein histidyl modification to diphthamide"/>
    <property type="evidence" value="ECO:0007669"/>
    <property type="project" value="InterPro"/>
</dbReference>
<evidence type="ECO:0000256" key="4">
    <source>
        <dbReference type="ARBA" id="ARBA00024032"/>
    </source>
</evidence>
<proteinExistence type="inferred from homology"/>
<evidence type="ECO:0000313" key="10">
    <source>
        <dbReference type="EMBL" id="WZN60843.1"/>
    </source>
</evidence>
<dbReference type="Proteomes" id="UP001472866">
    <property type="component" value="Chromosome 03"/>
</dbReference>
<dbReference type="InterPro" id="IPR007872">
    <property type="entry name" value="DPH_MB_dom"/>
</dbReference>
<evidence type="ECO:0000259" key="9">
    <source>
        <dbReference type="PROSITE" id="PS51074"/>
    </source>
</evidence>